<proteinExistence type="predicted"/>
<sequence>MDSCLTQKVPVSLPGWKTVKVPMISGYQSFTSLTPIIEKMLGSLPSEEGQLAADERYVRVLDFEGNGPCSIETTVKKKRKAFCKVTHLLDPIRTMQGYYESSEKGEARKKKKLENPMNQAYVDGLANYLVGQLRERNISPHFCLFFGAYRAVAELYRYNITEEFDSYRNYKGFWNAKRSGLFQLYIHRPMLEEGDQELYTEQELAELISTPKHSLQSSSFSYSSSSKETTKSHITLEDSLEEQTACVELESIASFPDDGTVETYTSSSVSSDDSKEMIELYAEFKSYPVMLLFQERMEGVLDDMLEDEEEVGCDIGTAEWEERWTAWIFQIIAALCAAQGALGFTHNDLHTSNIVWSETDLPFLYYIARDSTVWKIPTFGKLFRIIDFGRAIFRVGPTWFLSDDYESGGDAEGQYSCFSLAKEGVPDIYPNPSFDLCRFSVSCIDALFPETPVELPDGEILSKEENWIVRETTSPLWNMLWSWLIADDHANILKDKSGVEKYPDFDLYKEISATVHNAKPQDQIRKSIYAKYIVSRNSIGEWEQIYPLFT</sequence>
<protein>
    <recommendedName>
        <fullName evidence="2">Protein kinase domain-containing protein</fullName>
    </recommendedName>
</protein>
<dbReference type="AlphaFoldDB" id="A0A6C0DSU4"/>
<evidence type="ECO:0008006" key="2">
    <source>
        <dbReference type="Google" id="ProtNLM"/>
    </source>
</evidence>
<name>A0A6C0DSU4_9ZZZZ</name>
<organism evidence="1">
    <name type="scientific">viral metagenome</name>
    <dbReference type="NCBI Taxonomy" id="1070528"/>
    <lineage>
        <taxon>unclassified sequences</taxon>
        <taxon>metagenomes</taxon>
        <taxon>organismal metagenomes</taxon>
    </lineage>
</organism>
<dbReference type="InterPro" id="IPR011009">
    <property type="entry name" value="Kinase-like_dom_sf"/>
</dbReference>
<dbReference type="SUPFAM" id="SSF56112">
    <property type="entry name" value="Protein kinase-like (PK-like)"/>
    <property type="match status" value="1"/>
</dbReference>
<dbReference type="EMBL" id="MN739654">
    <property type="protein sequence ID" value="QHT18265.1"/>
    <property type="molecule type" value="Genomic_DNA"/>
</dbReference>
<reference evidence="1" key="1">
    <citation type="journal article" date="2020" name="Nature">
        <title>Giant virus diversity and host interactions through global metagenomics.</title>
        <authorList>
            <person name="Schulz F."/>
            <person name="Roux S."/>
            <person name="Paez-Espino D."/>
            <person name="Jungbluth S."/>
            <person name="Walsh D.A."/>
            <person name="Denef V.J."/>
            <person name="McMahon K.D."/>
            <person name="Konstantinidis K.T."/>
            <person name="Eloe-Fadrosh E.A."/>
            <person name="Kyrpides N.C."/>
            <person name="Woyke T."/>
        </authorList>
    </citation>
    <scope>NUCLEOTIDE SEQUENCE</scope>
    <source>
        <strain evidence="1">GVMAG-M-3300023174-46</strain>
    </source>
</reference>
<accession>A0A6C0DSU4</accession>
<dbReference type="Gene3D" id="1.10.510.10">
    <property type="entry name" value="Transferase(Phosphotransferase) domain 1"/>
    <property type="match status" value="1"/>
</dbReference>
<evidence type="ECO:0000313" key="1">
    <source>
        <dbReference type="EMBL" id="QHT18265.1"/>
    </source>
</evidence>